<dbReference type="InterPro" id="IPR035647">
    <property type="entry name" value="EFG_III/V"/>
</dbReference>
<dbReference type="SMART" id="SM00382">
    <property type="entry name" value="AAA"/>
    <property type="match status" value="1"/>
</dbReference>
<evidence type="ECO:0000256" key="5">
    <source>
        <dbReference type="ARBA" id="ARBA00023134"/>
    </source>
</evidence>
<dbReference type="Pfam" id="PF00679">
    <property type="entry name" value="EFG_C"/>
    <property type="match status" value="1"/>
</dbReference>
<dbReference type="InterPro" id="IPR035649">
    <property type="entry name" value="EFG_V"/>
</dbReference>
<dbReference type="PROSITE" id="PS51722">
    <property type="entry name" value="G_TR_2"/>
    <property type="match status" value="1"/>
</dbReference>
<dbReference type="InterPro" id="IPR000640">
    <property type="entry name" value="EFG_V-like"/>
</dbReference>
<dbReference type="GO" id="GO:0005525">
    <property type="term" value="F:GTP binding"/>
    <property type="evidence" value="ECO:0007669"/>
    <property type="project" value="UniProtKB-KW"/>
</dbReference>
<organism evidence="8 9">
    <name type="scientific">Kaistia nematophila</name>
    <dbReference type="NCBI Taxonomy" id="2994654"/>
    <lineage>
        <taxon>Bacteria</taxon>
        <taxon>Pseudomonadati</taxon>
        <taxon>Pseudomonadota</taxon>
        <taxon>Alphaproteobacteria</taxon>
        <taxon>Hyphomicrobiales</taxon>
        <taxon>Kaistiaceae</taxon>
        <taxon>Kaistia</taxon>
    </lineage>
</organism>
<dbReference type="PANTHER" id="PTHR43261">
    <property type="entry name" value="TRANSLATION ELONGATION FACTOR G-RELATED"/>
    <property type="match status" value="1"/>
</dbReference>
<evidence type="ECO:0000256" key="3">
    <source>
        <dbReference type="ARBA" id="ARBA00022768"/>
    </source>
</evidence>
<dbReference type="GO" id="GO:0097216">
    <property type="term" value="F:guanosine tetraphosphate binding"/>
    <property type="evidence" value="ECO:0007669"/>
    <property type="project" value="UniProtKB-ARBA"/>
</dbReference>
<dbReference type="SUPFAM" id="SSF50447">
    <property type="entry name" value="Translation proteins"/>
    <property type="match status" value="1"/>
</dbReference>
<dbReference type="InterPro" id="IPR000795">
    <property type="entry name" value="T_Tr_GTP-bd_dom"/>
</dbReference>
<name>A0A9X3E565_9HYPH</name>
<dbReference type="PRINTS" id="PR00315">
    <property type="entry name" value="ELONGATNFCT"/>
</dbReference>
<dbReference type="InterPro" id="IPR009022">
    <property type="entry name" value="EFG_III"/>
</dbReference>
<protein>
    <recommendedName>
        <fullName evidence="1">Elongation factor G</fullName>
    </recommendedName>
</protein>
<evidence type="ECO:0000313" key="8">
    <source>
        <dbReference type="EMBL" id="MCX5571739.1"/>
    </source>
</evidence>
<dbReference type="FunFam" id="3.30.70.240:FF:000001">
    <property type="entry name" value="Elongation factor G"/>
    <property type="match status" value="1"/>
</dbReference>
<dbReference type="SUPFAM" id="SSF52540">
    <property type="entry name" value="P-loop containing nucleoside triphosphate hydrolases"/>
    <property type="match status" value="1"/>
</dbReference>
<dbReference type="CDD" id="cd01434">
    <property type="entry name" value="EFG_mtEFG1_IV"/>
    <property type="match status" value="1"/>
</dbReference>
<dbReference type="InterPro" id="IPR027417">
    <property type="entry name" value="P-loop_NTPase"/>
</dbReference>
<evidence type="ECO:0000256" key="1">
    <source>
        <dbReference type="ARBA" id="ARBA00017872"/>
    </source>
</evidence>
<dbReference type="AlphaFoldDB" id="A0A9X3E565"/>
<dbReference type="InterPro" id="IPR014721">
    <property type="entry name" value="Ribsml_uS5_D2-typ_fold_subgr"/>
</dbReference>
<dbReference type="InterPro" id="IPR020568">
    <property type="entry name" value="Ribosomal_Su5_D2-typ_SF"/>
</dbReference>
<dbReference type="Gene3D" id="3.40.50.300">
    <property type="entry name" value="P-loop containing nucleotide triphosphate hydrolases"/>
    <property type="match status" value="1"/>
</dbReference>
<dbReference type="InterPro" id="IPR003593">
    <property type="entry name" value="AAA+_ATPase"/>
</dbReference>
<dbReference type="SMART" id="SM00889">
    <property type="entry name" value="EFG_IV"/>
    <property type="match status" value="1"/>
</dbReference>
<dbReference type="GO" id="GO:0003924">
    <property type="term" value="F:GTPase activity"/>
    <property type="evidence" value="ECO:0007669"/>
    <property type="project" value="InterPro"/>
</dbReference>
<evidence type="ECO:0000259" key="7">
    <source>
        <dbReference type="PROSITE" id="PS51722"/>
    </source>
</evidence>
<evidence type="ECO:0000256" key="4">
    <source>
        <dbReference type="ARBA" id="ARBA00022917"/>
    </source>
</evidence>
<dbReference type="NCBIfam" id="TIGR00231">
    <property type="entry name" value="small_GTP"/>
    <property type="match status" value="1"/>
</dbReference>
<sequence>MTDRNGGGVGRSAGPKAIALIGPFGSGKTTLMEAILARTGAIHRQGLVGDGTAVGDAGAEARAHAMSVELNVAETSFMGERIALLDCPGSVEFAHEAEAVLAAVDCAVVVAEADEKKVGALQLILRRLEALKIPRILFLNKIDKSEKGVRETLALLQPASSVPLLLRHIPIRQNDIVTGFVDLALERAFIYREYAPSELVDMSDDVRVNEVRERYAMLEKLADYDDSLMEELLEDVEPSREHVLADLVVDMRAGLVCPVLIGSALHGHGVGRLLKAIRHEAPDVAATVGRLGLGDGPETVLQVMKTVHTGHAGKLSISRVLRGTIQDGVELMGPEGSVGRVSGLLRVFGQQVNKREPAAAGEVVGLGKLDGAATGMTLATGKQVPAQLAPLVAPEAVIAVAVSPAERKDETKLSAALLRLTEESPALRVSQDEEASEIRLAGQGEMHLRVALERLAARYGLKVETKPPAIPYRETIRGEATVRGRHKKQSGGHGQFGDCVLEIRPQRRGNGFLFEDAITGGVVPRNYIPAIEAGVQDVMKRGPLGFPVVDVAVKLTDGSYHSVDSSDQAFRTAAQLGMREALEACSPVLLEPVLHVSVTVPSEASSRVNMMVTQRRGQLLGFDAKPDWPGWDVVEAEIPESEMRGLIVELRSATAGVGTYSSRFDHLAELTGRLADQVSDRKGTRAA</sequence>
<reference evidence="8" key="1">
    <citation type="submission" date="2022-11" db="EMBL/GenBank/DDBJ databases">
        <title>Biodiversity and phylogenetic relationships of bacteria.</title>
        <authorList>
            <person name="Machado R.A.R."/>
            <person name="Bhat A."/>
            <person name="Loulou A."/>
            <person name="Kallel S."/>
        </authorList>
    </citation>
    <scope>NUCLEOTIDE SEQUENCE</scope>
    <source>
        <strain evidence="8">K-TC2</strain>
    </source>
</reference>
<keyword evidence="4" id="KW-0648">Protein biosynthesis</keyword>
<dbReference type="Pfam" id="PF03764">
    <property type="entry name" value="EFG_IV"/>
    <property type="match status" value="1"/>
</dbReference>
<dbReference type="Gene3D" id="2.40.30.10">
    <property type="entry name" value="Translation factors"/>
    <property type="match status" value="1"/>
</dbReference>
<dbReference type="InterPro" id="IPR009000">
    <property type="entry name" value="Transl_B-barrel_sf"/>
</dbReference>
<dbReference type="CDD" id="cd03713">
    <property type="entry name" value="EFG_mtEFG_C"/>
    <property type="match status" value="1"/>
</dbReference>
<dbReference type="SUPFAM" id="SSF54211">
    <property type="entry name" value="Ribosomal protein S5 domain 2-like"/>
    <property type="match status" value="1"/>
</dbReference>
<dbReference type="Gene3D" id="3.30.70.240">
    <property type="match status" value="1"/>
</dbReference>
<gene>
    <name evidence="8" type="ORF">OSH07_21250</name>
</gene>
<dbReference type="InterPro" id="IPR005517">
    <property type="entry name" value="Transl_elong_EFG/EF2_IV"/>
</dbReference>
<keyword evidence="9" id="KW-1185">Reference proteome</keyword>
<dbReference type="InterPro" id="IPR005225">
    <property type="entry name" value="Small_GTP-bd"/>
</dbReference>
<proteinExistence type="predicted"/>
<dbReference type="Gene3D" id="3.30.230.10">
    <property type="match status" value="1"/>
</dbReference>
<keyword evidence="2" id="KW-0547">Nucleotide-binding</keyword>
<accession>A0A9X3E565</accession>
<dbReference type="SMART" id="SM00838">
    <property type="entry name" value="EFG_C"/>
    <property type="match status" value="1"/>
</dbReference>
<dbReference type="FunFam" id="3.30.230.10:FF:000003">
    <property type="entry name" value="Elongation factor G"/>
    <property type="match status" value="1"/>
</dbReference>
<feature type="domain" description="Tr-type G" evidence="7">
    <location>
        <begin position="13"/>
        <end position="287"/>
    </location>
</feature>
<keyword evidence="3 8" id="KW-0251">Elongation factor</keyword>
<dbReference type="SUPFAM" id="SSF54980">
    <property type="entry name" value="EF-G C-terminal domain-like"/>
    <property type="match status" value="2"/>
</dbReference>
<dbReference type="PANTHER" id="PTHR43261:SF7">
    <property type="entry name" value="ELONGATION FACTOR G-LIKE PROTEIN"/>
    <property type="match status" value="1"/>
</dbReference>
<dbReference type="EMBL" id="JAPKNK010000012">
    <property type="protein sequence ID" value="MCX5571739.1"/>
    <property type="molecule type" value="Genomic_DNA"/>
</dbReference>
<dbReference type="GO" id="GO:0032790">
    <property type="term" value="P:ribosome disassembly"/>
    <property type="evidence" value="ECO:0007669"/>
    <property type="project" value="TreeGrafter"/>
</dbReference>
<dbReference type="InterPro" id="IPR041095">
    <property type="entry name" value="EFG_II"/>
</dbReference>
<evidence type="ECO:0000256" key="2">
    <source>
        <dbReference type="ARBA" id="ARBA00022741"/>
    </source>
</evidence>
<dbReference type="CDD" id="cd16262">
    <property type="entry name" value="EFG_III"/>
    <property type="match status" value="1"/>
</dbReference>
<dbReference type="Pfam" id="PF00009">
    <property type="entry name" value="GTP_EFTU"/>
    <property type="match status" value="1"/>
</dbReference>
<comment type="caution">
    <text evidence="8">The sequence shown here is derived from an EMBL/GenBank/DDBJ whole genome shotgun (WGS) entry which is preliminary data.</text>
</comment>
<dbReference type="NCBIfam" id="NF009379">
    <property type="entry name" value="PRK12740.1-3"/>
    <property type="match status" value="1"/>
</dbReference>
<dbReference type="Proteomes" id="UP001144805">
    <property type="component" value="Unassembled WGS sequence"/>
</dbReference>
<dbReference type="GO" id="GO:0003746">
    <property type="term" value="F:translation elongation factor activity"/>
    <property type="evidence" value="ECO:0007669"/>
    <property type="project" value="UniProtKB-KW"/>
</dbReference>
<dbReference type="Pfam" id="PF14492">
    <property type="entry name" value="EFG_III"/>
    <property type="match status" value="1"/>
</dbReference>
<evidence type="ECO:0000256" key="6">
    <source>
        <dbReference type="ARBA" id="ARBA00024731"/>
    </source>
</evidence>
<dbReference type="InterPro" id="IPR047872">
    <property type="entry name" value="EFG_IV"/>
</dbReference>
<dbReference type="RefSeq" id="WP_266340703.1">
    <property type="nucleotide sequence ID" value="NZ_JAPKNK010000012.1"/>
</dbReference>
<dbReference type="Gene3D" id="3.30.70.870">
    <property type="entry name" value="Elongation Factor G (Translational Gtpase), domain 3"/>
    <property type="match status" value="1"/>
</dbReference>
<evidence type="ECO:0000313" key="9">
    <source>
        <dbReference type="Proteomes" id="UP001144805"/>
    </source>
</evidence>
<comment type="function">
    <text evidence="6">Catalyzes the GTP-dependent ribosomal translocation step during translation elongation. During this step, the ribosome changes from the pre-translocational (PRE) to the post-translocational (POST) state as the newly formed A-site-bound peptidyl-tRNA and P-site-bound deacylated tRNA move to the P and E sites, respectively. Catalyzes the coordinated movement of the two tRNA molecules, the mRNA and conformational changes in the ribosome.</text>
</comment>
<keyword evidence="5" id="KW-0342">GTP-binding</keyword>